<dbReference type="AlphaFoldDB" id="A0A7X0MYA5"/>
<name>A0A7X0MYA5_9GAMM</name>
<dbReference type="InParanoid" id="A0A7X0MYA5"/>
<dbReference type="InterPro" id="IPR049450">
    <property type="entry name" value="ACOT8-like_C"/>
</dbReference>
<evidence type="ECO:0000259" key="2">
    <source>
        <dbReference type="Pfam" id="PF20789"/>
    </source>
</evidence>
<evidence type="ECO:0000259" key="1">
    <source>
        <dbReference type="Pfam" id="PF13622"/>
    </source>
</evidence>
<dbReference type="InterPro" id="IPR029069">
    <property type="entry name" value="HotDog_dom_sf"/>
</dbReference>
<gene>
    <name evidence="3" type="ORF">HNR48_002092</name>
</gene>
<dbReference type="InterPro" id="IPR042171">
    <property type="entry name" value="Acyl-CoA_hotdog"/>
</dbReference>
<keyword evidence="4" id="KW-1185">Reference proteome</keyword>
<feature type="domain" description="Acyl-CoA thioesterase-like C-terminal" evidence="2">
    <location>
        <begin position="148"/>
        <end position="268"/>
    </location>
</feature>
<dbReference type="Gene3D" id="2.40.160.210">
    <property type="entry name" value="Acyl-CoA thioesterase, double hotdog domain"/>
    <property type="match status" value="1"/>
</dbReference>
<evidence type="ECO:0000313" key="4">
    <source>
        <dbReference type="Proteomes" id="UP000528457"/>
    </source>
</evidence>
<evidence type="ECO:0000313" key="3">
    <source>
        <dbReference type="EMBL" id="MBB6521807.1"/>
    </source>
</evidence>
<dbReference type="PANTHER" id="PTHR38110">
    <property type="entry name" value="CHROMOSOME 23, WHOLE GENOME SHOTGUN SEQUENCE"/>
    <property type="match status" value="1"/>
</dbReference>
<comment type="caution">
    <text evidence="3">The sequence shown here is derived from an EMBL/GenBank/DDBJ whole genome shotgun (WGS) entry which is preliminary data.</text>
</comment>
<dbReference type="CDD" id="cd03443">
    <property type="entry name" value="PaaI_thioesterase"/>
    <property type="match status" value="1"/>
</dbReference>
<dbReference type="Pfam" id="PF20789">
    <property type="entry name" value="4HBT_3C"/>
    <property type="match status" value="1"/>
</dbReference>
<protein>
    <submittedName>
        <fullName evidence="3">Acyl-CoA thioesterase</fullName>
    </submittedName>
</protein>
<feature type="domain" description="Acyl-CoA thioesterase-like N-terminal HotDog" evidence="1">
    <location>
        <begin position="33"/>
        <end position="115"/>
    </location>
</feature>
<accession>A0A7X0MYA5</accession>
<dbReference type="Proteomes" id="UP000528457">
    <property type="component" value="Unassembled WGS sequence"/>
</dbReference>
<dbReference type="RefSeq" id="WP_166844814.1">
    <property type="nucleotide sequence ID" value="NZ_JAAONY010000002.1"/>
</dbReference>
<dbReference type="SUPFAM" id="SSF54637">
    <property type="entry name" value="Thioesterase/thiol ester dehydrase-isomerase"/>
    <property type="match status" value="2"/>
</dbReference>
<dbReference type="InterPro" id="IPR049449">
    <property type="entry name" value="TesB_ACOT8-like_N"/>
</dbReference>
<reference evidence="3 4" key="1">
    <citation type="submission" date="2020-08" db="EMBL/GenBank/DDBJ databases">
        <title>Genomic Encyclopedia of Type Strains, Phase IV (KMG-IV): sequencing the most valuable type-strain genomes for metagenomic binning, comparative biology and taxonomic classification.</title>
        <authorList>
            <person name="Goeker M."/>
        </authorList>
    </citation>
    <scope>NUCLEOTIDE SEQUENCE [LARGE SCALE GENOMIC DNA]</scope>
    <source>
        <strain evidence="3 4">DSM 22368</strain>
    </source>
</reference>
<dbReference type="EMBL" id="JACHHT010000002">
    <property type="protein sequence ID" value="MBB6521807.1"/>
    <property type="molecule type" value="Genomic_DNA"/>
</dbReference>
<dbReference type="PANTHER" id="PTHR38110:SF1">
    <property type="entry name" value="THIOESTERASE DOMAIN-CONTAINING PROTEIN"/>
    <property type="match status" value="1"/>
</dbReference>
<organism evidence="3 4">
    <name type="scientific">Pseudoteredinibacter isoporae</name>
    <dbReference type="NCBI Taxonomy" id="570281"/>
    <lineage>
        <taxon>Bacteria</taxon>
        <taxon>Pseudomonadati</taxon>
        <taxon>Pseudomonadota</taxon>
        <taxon>Gammaproteobacteria</taxon>
        <taxon>Cellvibrionales</taxon>
        <taxon>Cellvibrionaceae</taxon>
        <taxon>Pseudoteredinibacter</taxon>
    </lineage>
</organism>
<proteinExistence type="predicted"/>
<dbReference type="Pfam" id="PF13622">
    <property type="entry name" value="4HBT_3"/>
    <property type="match status" value="1"/>
</dbReference>
<sequence>MNVSPAQFELDRDSHMQLIEEGEGLFRYSLNVSDRWSFGNAPNGGYMAALLAKAGRLSLPNHPDPVSSTTQFIQAAEPTDAEIEVRVLREGGRLAQTTIELQQGGQVCAQASVVYSDMHKPRGVSHFQGERPSLAELDHCVPVTGANASFRDRVDARFFPDCADYWPGGGSDRMSNGGWIAMADNRPNDALNLIVFADAFPRAVAMRSGKVGWIPTVDMTVQVLQPAAPGHIACLFNTRKIHGGILEEQGELWDSEGNLVALCRQSAVPRIPQEAAAWADDPGDFKRPGSGSKTY</sequence>
<dbReference type="InterPro" id="IPR052389">
    <property type="entry name" value="Sec_Metab_Biosynth-Assoc"/>
</dbReference>